<protein>
    <submittedName>
        <fullName evidence="4">Asparaginase</fullName>
    </submittedName>
</protein>
<dbReference type="EMBL" id="FMAR01000005">
    <property type="protein sequence ID" value="SCC27968.1"/>
    <property type="molecule type" value="Genomic_DNA"/>
</dbReference>
<dbReference type="InterPro" id="IPR029055">
    <property type="entry name" value="Ntn_hydrolases_N"/>
</dbReference>
<dbReference type="Proteomes" id="UP000242818">
    <property type="component" value="Unassembled WGS sequence"/>
</dbReference>
<evidence type="ECO:0000313" key="4">
    <source>
        <dbReference type="EMBL" id="SCC27968.1"/>
    </source>
</evidence>
<proteinExistence type="predicted"/>
<dbReference type="PANTHER" id="PTHR10188">
    <property type="entry name" value="L-ASPARAGINASE"/>
    <property type="match status" value="1"/>
</dbReference>
<feature type="binding site" evidence="2">
    <location>
        <begin position="247"/>
        <end position="250"/>
    </location>
    <ligand>
        <name>substrate</name>
    </ligand>
</feature>
<evidence type="ECO:0000256" key="3">
    <source>
        <dbReference type="PIRSR" id="PIRSR600246-3"/>
    </source>
</evidence>
<dbReference type="GO" id="GO:0005737">
    <property type="term" value="C:cytoplasm"/>
    <property type="evidence" value="ECO:0007669"/>
    <property type="project" value="TreeGrafter"/>
</dbReference>
<evidence type="ECO:0000256" key="2">
    <source>
        <dbReference type="PIRSR" id="PIRSR600246-2"/>
    </source>
</evidence>
<feature type="binding site" evidence="2">
    <location>
        <begin position="224"/>
        <end position="227"/>
    </location>
    <ligand>
        <name>substrate</name>
    </ligand>
</feature>
<evidence type="ECO:0000313" key="5">
    <source>
        <dbReference type="Proteomes" id="UP000242818"/>
    </source>
</evidence>
<sequence>MAATTAAAFSLKGAARAAAYGPVLNKPIVISTWDFGLTANKGAWEVLSNKGRALDAVEAGVKIPEADPKISTIGYGGYPDRDGRVTLDACIMDEMGNCGSVAALENIVHAISVARAVMEKTPHVMIVGDGAFQFAQAQGFPKVTLLTPDAEKAWKEWLKTSEYKPQINIENKSYNGNVSTTFNPLRLPGNQYNHDTIGMLAMDAQGNLSGACTTSGMAFKMHGRVGDSPIIGAGLYIDNEVGGATATGVGEEVIRICGSHLVVELMRQGYPPEKACQEAVERIVKKNKQRASQLQVGFLALNKKGEYGAYCLQKGFSYAVCTAADKNVLLNSSFYFKES</sequence>
<reference evidence="4 5" key="1">
    <citation type="submission" date="2016-08" db="EMBL/GenBank/DDBJ databases">
        <authorList>
            <person name="Seilhamer J.J."/>
        </authorList>
    </citation>
    <scope>NUCLEOTIDE SEQUENCE [LARGE SCALE GENOMIC DNA]</scope>
    <source>
        <strain evidence="4 5">A37T2</strain>
    </source>
</reference>
<keyword evidence="5" id="KW-1185">Reference proteome</keyword>
<dbReference type="SUPFAM" id="SSF56235">
    <property type="entry name" value="N-terminal nucleophile aminohydrolases (Ntn hydrolases)"/>
    <property type="match status" value="1"/>
</dbReference>
<dbReference type="STRING" id="1335309.GA0116948_105146"/>
<dbReference type="Gene3D" id="3.60.20.30">
    <property type="entry name" value="(Glycosyl)asparaginase"/>
    <property type="match status" value="1"/>
</dbReference>
<organism evidence="4 5">
    <name type="scientific">Chitinophaga costaii</name>
    <dbReference type="NCBI Taxonomy" id="1335309"/>
    <lineage>
        <taxon>Bacteria</taxon>
        <taxon>Pseudomonadati</taxon>
        <taxon>Bacteroidota</taxon>
        <taxon>Chitinophagia</taxon>
        <taxon>Chitinophagales</taxon>
        <taxon>Chitinophagaceae</taxon>
        <taxon>Chitinophaga</taxon>
    </lineage>
</organism>
<dbReference type="PANTHER" id="PTHR10188:SF6">
    <property type="entry name" value="N(4)-(BETA-N-ACETYLGLUCOSAMINYL)-L-ASPARAGINASE"/>
    <property type="match status" value="1"/>
</dbReference>
<gene>
    <name evidence="4" type="ORF">GA0116948_105146</name>
</gene>
<accession>A0A1C4D9S0</accession>
<feature type="active site" description="Nucleophile" evidence="1">
    <location>
        <position position="196"/>
    </location>
</feature>
<dbReference type="AlphaFoldDB" id="A0A1C4D9S0"/>
<feature type="site" description="Cleavage; by autolysis" evidence="3">
    <location>
        <begin position="195"/>
        <end position="196"/>
    </location>
</feature>
<dbReference type="GO" id="GO:0016811">
    <property type="term" value="F:hydrolase activity, acting on carbon-nitrogen (but not peptide) bonds, in linear amides"/>
    <property type="evidence" value="ECO:0007669"/>
    <property type="project" value="UniProtKB-ARBA"/>
</dbReference>
<dbReference type="InterPro" id="IPR000246">
    <property type="entry name" value="Peptidase_T2"/>
</dbReference>
<evidence type="ECO:0000256" key="1">
    <source>
        <dbReference type="PIRSR" id="PIRSR600246-1"/>
    </source>
</evidence>
<name>A0A1C4D9S0_9BACT</name>
<dbReference type="FunFam" id="3.60.20.30:FF:000005">
    <property type="entry name" value="N(4)-(Beta-N-acetylglucosaminyl)-L-asparaginase"/>
    <property type="match status" value="1"/>
</dbReference>
<dbReference type="Pfam" id="PF01112">
    <property type="entry name" value="Asparaginase_2"/>
    <property type="match status" value="1"/>
</dbReference>
<dbReference type="CDD" id="cd04513">
    <property type="entry name" value="Glycosylasparaginase"/>
    <property type="match status" value="1"/>
</dbReference>